<feature type="region of interest" description="Disordered" evidence="1">
    <location>
        <begin position="170"/>
        <end position="224"/>
    </location>
</feature>
<organism evidence="3 4">
    <name type="scientific">Tolypocladium paradoxum</name>
    <dbReference type="NCBI Taxonomy" id="94208"/>
    <lineage>
        <taxon>Eukaryota</taxon>
        <taxon>Fungi</taxon>
        <taxon>Dikarya</taxon>
        <taxon>Ascomycota</taxon>
        <taxon>Pezizomycotina</taxon>
        <taxon>Sordariomycetes</taxon>
        <taxon>Hypocreomycetidae</taxon>
        <taxon>Hypocreales</taxon>
        <taxon>Ophiocordycipitaceae</taxon>
        <taxon>Tolypocladium</taxon>
    </lineage>
</organism>
<dbReference type="OrthoDB" id="4925873at2759"/>
<feature type="transmembrane region" description="Helical" evidence="2">
    <location>
        <begin position="148"/>
        <end position="172"/>
    </location>
</feature>
<evidence type="ECO:0000313" key="4">
    <source>
        <dbReference type="Proteomes" id="UP000237481"/>
    </source>
</evidence>
<protein>
    <submittedName>
        <fullName evidence="3">Uncharacterized protein</fullName>
    </submittedName>
</protein>
<keyword evidence="2" id="KW-0812">Transmembrane</keyword>
<proteinExistence type="predicted"/>
<dbReference type="AlphaFoldDB" id="A0A2S4KLP7"/>
<reference evidence="3 4" key="1">
    <citation type="submission" date="2018-01" db="EMBL/GenBank/DDBJ databases">
        <title>Harnessing the power of phylogenomics to disentangle the directionality and signatures of interkingdom host jumping in the parasitic fungal genus Tolypocladium.</title>
        <authorList>
            <person name="Quandt C.A."/>
            <person name="Patterson W."/>
            <person name="Spatafora J.W."/>
        </authorList>
    </citation>
    <scope>NUCLEOTIDE SEQUENCE [LARGE SCALE GENOMIC DNA]</scope>
    <source>
        <strain evidence="3 4">NRBC 100945</strain>
    </source>
</reference>
<keyword evidence="2" id="KW-0472">Membrane</keyword>
<comment type="caution">
    <text evidence="3">The sequence shown here is derived from an EMBL/GenBank/DDBJ whole genome shotgun (WGS) entry which is preliminary data.</text>
</comment>
<dbReference type="EMBL" id="PKSG01001110">
    <property type="protein sequence ID" value="POR31035.1"/>
    <property type="molecule type" value="Genomic_DNA"/>
</dbReference>
<evidence type="ECO:0000256" key="2">
    <source>
        <dbReference type="SAM" id="Phobius"/>
    </source>
</evidence>
<name>A0A2S4KLP7_9HYPO</name>
<keyword evidence="2" id="KW-1133">Transmembrane helix</keyword>
<evidence type="ECO:0000256" key="1">
    <source>
        <dbReference type="SAM" id="MobiDB-lite"/>
    </source>
</evidence>
<accession>A0A2S4KLP7</accession>
<dbReference type="Proteomes" id="UP000237481">
    <property type="component" value="Unassembled WGS sequence"/>
</dbReference>
<feature type="region of interest" description="Disordered" evidence="1">
    <location>
        <begin position="1"/>
        <end position="46"/>
    </location>
</feature>
<sequence length="322" mass="34179">MTSHHDGSENNYNHFVSPVSALSPGHNEYSDRDAHAPELALDSSPTAVTNLEAEYKSQYLETRDAEHPPIPNDDTAKEVLHFDESAKIVVPSELDSHGQYPQTATSTNQFVARDTATVGDHADQRSAAGGSPAPPPPLKKILGMNRKAFFILLAVLVIIAAAVGGGVGGAVASTKSKSDNASPATTGASSSTSTSAVSTSTTSRATSSTTRSSAPKPTFLNNQTGPATNSFAFQGFSQNDYLGNATAIIRDEGGTDFDIDIRSYVWMPNVTSCCLSFCNNATAAGMTGWWCDKRYQKNSTNTFTRIFVWCSGPRDNAHAKCV</sequence>
<evidence type="ECO:0000313" key="3">
    <source>
        <dbReference type="EMBL" id="POR31035.1"/>
    </source>
</evidence>
<keyword evidence="4" id="KW-1185">Reference proteome</keyword>
<feature type="region of interest" description="Disordered" evidence="1">
    <location>
        <begin position="119"/>
        <end position="138"/>
    </location>
</feature>
<gene>
    <name evidence="3" type="ORF">TPAR_08757</name>
</gene>
<dbReference type="STRING" id="94208.A0A2S4KLP7"/>
<feature type="compositionally biased region" description="Low complexity" evidence="1">
    <location>
        <begin position="181"/>
        <end position="214"/>
    </location>
</feature>